<accession>A0A0S3PR18</accession>
<feature type="transmembrane region" description="Helical" evidence="1">
    <location>
        <begin position="70"/>
        <end position="91"/>
    </location>
</feature>
<feature type="transmembrane region" description="Helical" evidence="1">
    <location>
        <begin position="283"/>
        <end position="302"/>
    </location>
</feature>
<name>A0A0S3PR18_9BRAD</name>
<keyword evidence="1" id="KW-0472">Membrane</keyword>
<sequence>MSNDWTRLRVLDTLAWAIVGLVALCILAAVAGPFRAEWKGFLPPVVTGVILSLGAAYYSRREEHGISSALSGTALMVCFSAVAIPLSYVVASFGGAAHDQALVSADRALGFDWRATYTWIAARPVLQLALELGYSSLIPQTIVCVLILAFTGHLVRLRIFILAFMISGVATIAISGLFPAEGIWHAYGIYSAGPNGAMPTLADLPNDFRVLYELRHGLLRTLAASNGEGIISFPSYHTCLGVLFATALWPVRYVRWIGVVINGLLIASVPVIGNHYFVDVPAGIAVAAATWFAVSVVVTRVLRSGETAMLVPKSI</sequence>
<dbReference type="GO" id="GO:0016020">
    <property type="term" value="C:membrane"/>
    <property type="evidence" value="ECO:0007669"/>
    <property type="project" value="UniProtKB-SubCell"/>
</dbReference>
<feature type="transmembrane region" description="Helical" evidence="1">
    <location>
        <begin position="159"/>
        <end position="178"/>
    </location>
</feature>
<evidence type="ECO:0000313" key="4">
    <source>
        <dbReference type="Proteomes" id="UP000236884"/>
    </source>
</evidence>
<feature type="transmembrane region" description="Helical" evidence="1">
    <location>
        <begin position="132"/>
        <end position="152"/>
    </location>
</feature>
<feature type="transmembrane region" description="Helical" evidence="1">
    <location>
        <begin position="229"/>
        <end position="249"/>
    </location>
</feature>
<dbReference type="KEGG" id="vgo:GJW-30_1_00863"/>
<evidence type="ECO:0000259" key="2">
    <source>
        <dbReference type="Pfam" id="PF14378"/>
    </source>
</evidence>
<keyword evidence="1" id="KW-1133">Transmembrane helix</keyword>
<dbReference type="Pfam" id="PF14378">
    <property type="entry name" value="PAP2_3"/>
    <property type="match status" value="1"/>
</dbReference>
<organism evidence="3 4">
    <name type="scientific">Variibacter gotjawalensis</name>
    <dbReference type="NCBI Taxonomy" id="1333996"/>
    <lineage>
        <taxon>Bacteria</taxon>
        <taxon>Pseudomonadati</taxon>
        <taxon>Pseudomonadota</taxon>
        <taxon>Alphaproteobacteria</taxon>
        <taxon>Hyphomicrobiales</taxon>
        <taxon>Nitrobacteraceae</taxon>
        <taxon>Variibacter</taxon>
    </lineage>
</organism>
<protein>
    <recommendedName>
        <fullName evidence="2">Inositolphosphotransferase Aur1/Ipt1 domain-containing protein</fullName>
    </recommendedName>
</protein>
<dbReference type="RefSeq" id="WP_157746687.1">
    <property type="nucleotide sequence ID" value="NZ_AP014946.1"/>
</dbReference>
<reference evidence="3 4" key="1">
    <citation type="submission" date="2015-08" db="EMBL/GenBank/DDBJ databases">
        <title>Investigation of the bacterial diversity of lava forest soil.</title>
        <authorList>
            <person name="Lee J.S."/>
        </authorList>
    </citation>
    <scope>NUCLEOTIDE SEQUENCE [LARGE SCALE GENOMIC DNA]</scope>
    <source>
        <strain evidence="3 4">GJW-30</strain>
    </source>
</reference>
<feature type="transmembrane region" description="Helical" evidence="1">
    <location>
        <begin position="256"/>
        <end position="277"/>
    </location>
</feature>
<keyword evidence="1" id="KW-0812">Transmembrane</keyword>
<proteinExistence type="predicted"/>
<feature type="transmembrane region" description="Helical" evidence="1">
    <location>
        <begin position="40"/>
        <end position="58"/>
    </location>
</feature>
<dbReference type="EMBL" id="AP014946">
    <property type="protein sequence ID" value="BAT58339.1"/>
    <property type="molecule type" value="Genomic_DNA"/>
</dbReference>
<dbReference type="Proteomes" id="UP000236884">
    <property type="component" value="Chromosome"/>
</dbReference>
<evidence type="ECO:0000313" key="3">
    <source>
        <dbReference type="EMBL" id="BAT58339.1"/>
    </source>
</evidence>
<evidence type="ECO:0000256" key="1">
    <source>
        <dbReference type="SAM" id="Phobius"/>
    </source>
</evidence>
<keyword evidence="4" id="KW-1185">Reference proteome</keyword>
<feature type="domain" description="Inositolphosphotransferase Aur1/Ipt1" evidence="2">
    <location>
        <begin position="101"/>
        <end position="291"/>
    </location>
</feature>
<feature type="transmembrane region" description="Helical" evidence="1">
    <location>
        <begin position="14"/>
        <end position="34"/>
    </location>
</feature>
<dbReference type="InterPro" id="IPR026841">
    <property type="entry name" value="Aur1/Ipt1"/>
</dbReference>
<gene>
    <name evidence="3" type="ORF">GJW-30_1_00863</name>
</gene>
<dbReference type="AlphaFoldDB" id="A0A0S3PR18"/>